<sequence length="112" mass="12881">MNEHLKRGNLLWEGSRMFLPEHKEALLKQKEEEQKVPKPELDEQAFQEIGLVILDALNHTLPVRIDYWTLGNIKQAGGLVDRVNQREQQIHLETANGSLTLNFSDLINAELL</sequence>
<reference evidence="1 3" key="1">
    <citation type="journal article" date="2014" name="Genome Announc.">
        <title>Draft Genome Sequence of Bacillus alcalophilus AV1934, a Classic Alkaliphile Isolated from Human Feces in 1934.</title>
        <authorList>
            <person name="Attie O."/>
            <person name="Jayaprakash A."/>
            <person name="Shah H."/>
            <person name="Paulsen I.T."/>
            <person name="Morino M."/>
            <person name="Takahashi Y."/>
            <person name="Narumi I."/>
            <person name="Sachidanandam R."/>
            <person name="Satoh K."/>
            <person name="Ito M."/>
            <person name="Krulwich T.A."/>
        </authorList>
    </citation>
    <scope>NUCLEOTIDE SEQUENCE [LARGE SCALE GENOMIC DNA]</scope>
    <source>
        <strain evidence="1 3">AV1934</strain>
    </source>
</reference>
<dbReference type="PANTHER" id="PTHR40051">
    <property type="entry name" value="IG HYPOTHETICAL 15966"/>
    <property type="match status" value="1"/>
</dbReference>
<organism evidence="1 3">
    <name type="scientific">Alkalihalobacillus alcalophilus ATCC 27647 = CGMCC 1.3604</name>
    <dbReference type="NCBI Taxonomy" id="1218173"/>
    <lineage>
        <taxon>Bacteria</taxon>
        <taxon>Bacillati</taxon>
        <taxon>Bacillota</taxon>
        <taxon>Bacilli</taxon>
        <taxon>Bacillales</taxon>
        <taxon>Bacillaceae</taxon>
        <taxon>Alkalihalobacillus</taxon>
    </lineage>
</organism>
<dbReference type="RefSeq" id="WP_003322536.1">
    <property type="nucleotide sequence ID" value="NZ_ALPT02000126.1"/>
</dbReference>
<protein>
    <recommendedName>
        <fullName evidence="5">YolD-like protein</fullName>
    </recommendedName>
</protein>
<dbReference type="PANTHER" id="PTHR40051:SF1">
    <property type="entry name" value="YOLD-LIKE FAMILY PROTEIN"/>
    <property type="match status" value="1"/>
</dbReference>
<evidence type="ECO:0000313" key="4">
    <source>
        <dbReference type="Proteomes" id="UP000297014"/>
    </source>
</evidence>
<dbReference type="EMBL" id="ALPT02000126">
    <property type="protein sequence ID" value="KGA95584.1"/>
    <property type="molecule type" value="Genomic_DNA"/>
</dbReference>
<accession>A0A094WCS4</accession>
<dbReference type="Proteomes" id="UP000297014">
    <property type="component" value="Unassembled WGS sequence"/>
</dbReference>
<evidence type="ECO:0000313" key="1">
    <source>
        <dbReference type="EMBL" id="KGA95584.1"/>
    </source>
</evidence>
<evidence type="ECO:0008006" key="5">
    <source>
        <dbReference type="Google" id="ProtNLM"/>
    </source>
</evidence>
<dbReference type="OrthoDB" id="2376882at2"/>
<name>A0A094WCS4_ALKAL</name>
<dbReference type="InterPro" id="IPR014962">
    <property type="entry name" value="YolD"/>
</dbReference>
<comment type="caution">
    <text evidence="1">The sequence shown here is derived from an EMBL/GenBank/DDBJ whole genome shotgun (WGS) entry which is preliminary data.</text>
</comment>
<keyword evidence="3" id="KW-1185">Reference proteome</keyword>
<dbReference type="AlphaFoldDB" id="A0A094WCS4"/>
<evidence type="ECO:0000313" key="2">
    <source>
        <dbReference type="EMBL" id="THG89656.1"/>
    </source>
</evidence>
<reference evidence="2 4" key="2">
    <citation type="submission" date="2014-01" db="EMBL/GenBank/DDBJ databases">
        <title>Draft genome sequencing of Bacillus alcalophilus CGMCC 1.3604.</title>
        <authorList>
            <person name="Yang J."/>
            <person name="Diao L."/>
            <person name="Yang S."/>
        </authorList>
    </citation>
    <scope>NUCLEOTIDE SEQUENCE [LARGE SCALE GENOMIC DNA]</scope>
    <source>
        <strain evidence="2 4">CGMCC 1.3604</strain>
    </source>
</reference>
<dbReference type="EMBL" id="JALP01000205">
    <property type="protein sequence ID" value="THG89656.1"/>
    <property type="molecule type" value="Genomic_DNA"/>
</dbReference>
<evidence type="ECO:0000313" key="3">
    <source>
        <dbReference type="Proteomes" id="UP000002754"/>
    </source>
</evidence>
<dbReference type="Pfam" id="PF08863">
    <property type="entry name" value="YolD"/>
    <property type="match status" value="1"/>
</dbReference>
<dbReference type="Proteomes" id="UP000002754">
    <property type="component" value="Unassembled WGS sequence"/>
</dbReference>
<proteinExistence type="predicted"/>
<dbReference type="STRING" id="1218173.BALCAV_0221670"/>
<dbReference type="eggNOG" id="ENOG50336W6">
    <property type="taxonomic scope" value="Bacteria"/>
</dbReference>
<gene>
    <name evidence="2" type="ORF">AJ85_15870</name>
    <name evidence="1" type="ORF">BALCAV_0221670</name>
</gene>